<dbReference type="EMBL" id="CP035544">
    <property type="protein sequence ID" value="QBA65594.1"/>
    <property type="molecule type" value="Genomic_DNA"/>
</dbReference>
<dbReference type="SUPFAM" id="SSF52266">
    <property type="entry name" value="SGNH hydrolase"/>
    <property type="match status" value="1"/>
</dbReference>
<proteinExistence type="predicted"/>
<accession>A0A411ED89</accession>
<evidence type="ECO:0000313" key="2">
    <source>
        <dbReference type="Proteomes" id="UP000290889"/>
    </source>
</evidence>
<protein>
    <submittedName>
        <fullName evidence="1">SGNH/GDSL hydrolase family protein</fullName>
    </submittedName>
</protein>
<organism evidence="1 2">
    <name type="scientific">Muriicola soli</name>
    <dbReference type="NCBI Taxonomy" id="2507538"/>
    <lineage>
        <taxon>Bacteria</taxon>
        <taxon>Pseudomonadati</taxon>
        <taxon>Bacteroidota</taxon>
        <taxon>Flavobacteriia</taxon>
        <taxon>Flavobacteriales</taxon>
        <taxon>Flavobacteriaceae</taxon>
        <taxon>Muriicola</taxon>
    </lineage>
</organism>
<sequence>MRSIVFLLVVFITYVGLYGQDAATTNSPSEPVKVLFVGNSLVYTNNLPDLVQKEALSKGIDMDCEMIAFPNYAIIDHWKDGMVQKLISEKAYDFVILQQGPSSQKEGRRMLIEDGKKYRELCEKYNAQLCYFMVWPSLAYFETFDGVIQNYRDAASINNAIILPVGEVWKDYIEQTKKFDYYGRDQFHPSTLGSTVAAKVIVKHLIPPK</sequence>
<dbReference type="AlphaFoldDB" id="A0A411ED89"/>
<dbReference type="KEGG" id="mur:EQY75_05415"/>
<dbReference type="GO" id="GO:0016788">
    <property type="term" value="F:hydrolase activity, acting on ester bonds"/>
    <property type="evidence" value="ECO:0007669"/>
    <property type="project" value="UniProtKB-ARBA"/>
</dbReference>
<gene>
    <name evidence="1" type="ORF">EQY75_05415</name>
</gene>
<name>A0A411ED89_9FLAO</name>
<keyword evidence="2" id="KW-1185">Reference proteome</keyword>
<dbReference type="Gene3D" id="3.40.50.1110">
    <property type="entry name" value="SGNH hydrolase"/>
    <property type="match status" value="1"/>
</dbReference>
<evidence type="ECO:0000313" key="1">
    <source>
        <dbReference type="EMBL" id="QBA65594.1"/>
    </source>
</evidence>
<dbReference type="Proteomes" id="UP000290889">
    <property type="component" value="Chromosome"/>
</dbReference>
<reference evidence="1 2" key="1">
    <citation type="submission" date="2019-01" db="EMBL/GenBank/DDBJ databases">
        <title>Muriicola soli sp. nov., isolated from soil.</title>
        <authorList>
            <person name="Kang H.J."/>
            <person name="Kim S.B."/>
        </authorList>
    </citation>
    <scope>NUCLEOTIDE SEQUENCE [LARGE SCALE GENOMIC DNA]</scope>
    <source>
        <strain evidence="1 2">MMS17-SY002</strain>
    </source>
</reference>
<dbReference type="InterPro" id="IPR036514">
    <property type="entry name" value="SGNH_hydro_sf"/>
</dbReference>
<dbReference type="OrthoDB" id="7443339at2"/>
<keyword evidence="1" id="KW-0378">Hydrolase</keyword>